<proteinExistence type="predicted"/>
<protein>
    <submittedName>
        <fullName evidence="2">Unannotated protein</fullName>
    </submittedName>
</protein>
<evidence type="ECO:0000256" key="1">
    <source>
        <dbReference type="SAM" id="Phobius"/>
    </source>
</evidence>
<dbReference type="EMBL" id="CAEZYQ010000073">
    <property type="protein sequence ID" value="CAB4776930.1"/>
    <property type="molecule type" value="Genomic_DNA"/>
</dbReference>
<feature type="transmembrane region" description="Helical" evidence="1">
    <location>
        <begin position="43"/>
        <end position="61"/>
    </location>
</feature>
<name>A0A6J6VXN3_9ZZZZ</name>
<feature type="transmembrane region" description="Helical" evidence="1">
    <location>
        <begin position="182"/>
        <end position="201"/>
    </location>
</feature>
<evidence type="ECO:0000313" key="2">
    <source>
        <dbReference type="EMBL" id="CAB4776930.1"/>
    </source>
</evidence>
<keyword evidence="1" id="KW-0812">Transmembrane</keyword>
<reference evidence="2" key="1">
    <citation type="submission" date="2020-05" db="EMBL/GenBank/DDBJ databases">
        <authorList>
            <person name="Chiriac C."/>
            <person name="Salcher M."/>
            <person name="Ghai R."/>
            <person name="Kavagutti S V."/>
        </authorList>
    </citation>
    <scope>NUCLEOTIDE SEQUENCE</scope>
</reference>
<dbReference type="AlphaFoldDB" id="A0A6J6VXN3"/>
<feature type="transmembrane region" description="Helical" evidence="1">
    <location>
        <begin position="18"/>
        <end position="37"/>
    </location>
</feature>
<organism evidence="2">
    <name type="scientific">freshwater metagenome</name>
    <dbReference type="NCBI Taxonomy" id="449393"/>
    <lineage>
        <taxon>unclassified sequences</taxon>
        <taxon>metagenomes</taxon>
        <taxon>ecological metagenomes</taxon>
    </lineage>
</organism>
<sequence length="202" mass="21506">MDHDQHERVEFAPTSGRLTAVVTAVLGVAAVVLALLVPEGYPPAVGTGGVLAIVLAWAAALRPRVWLEGPWLVLRGMFSSVHLPLAAVQSLVVQQVLVATVADKRYANPAVGRTRFRAMRRARTTRDLTMTAVPGEGWQPDQGADYADFVEERIQEAVRAARGAAGDAAGDAAPAVVRREPAWAPIALVPAATLLFVASLWF</sequence>
<gene>
    <name evidence="2" type="ORF">UFOPK2761_03747</name>
</gene>
<accession>A0A6J6VXN3</accession>
<keyword evidence="1" id="KW-1133">Transmembrane helix</keyword>
<keyword evidence="1" id="KW-0472">Membrane</keyword>